<evidence type="ECO:0000256" key="7">
    <source>
        <dbReference type="ARBA" id="ARBA00023141"/>
    </source>
</evidence>
<dbReference type="NCBIfam" id="TIGR00564">
    <property type="entry name" value="trpE_most"/>
    <property type="match status" value="1"/>
</dbReference>
<comment type="similarity">
    <text evidence="2">Belongs to the anthranilate synthase component I family.</text>
</comment>
<dbReference type="GO" id="GO:0000162">
    <property type="term" value="P:L-tryptophan biosynthetic process"/>
    <property type="evidence" value="ECO:0007669"/>
    <property type="project" value="UniProtKB-UniPathway"/>
</dbReference>
<dbReference type="Gene3D" id="3.60.120.10">
    <property type="entry name" value="Anthranilate synthase"/>
    <property type="match status" value="1"/>
</dbReference>
<dbReference type="InterPro" id="IPR015890">
    <property type="entry name" value="Chorismate_C"/>
</dbReference>
<comment type="pathway">
    <text evidence="1">Amino-acid biosynthesis; L-tryptophan biosynthesis; L-tryptophan from chorismate: step 1/5.</text>
</comment>
<sequence length="594" mass="66420">MAAIETLAFTPRQLPSNLLRFSSTVSVNLNPRFSGFRSKSISLIGSTSRVRTLRCTSLSSSPSIVDQSVKFREASKNGNLVPLYRCIFSDHLTPVIAYRCLVKEDDRDAPSFLFESVEPGLLASSVGRYSVVGAQPSIEIVAKENMVTIMNHEEGSKIEEIVDDPMTVPRRIMERWEPQRIDELPEVFFGGWVGYFSYDTVRYVEKKKLPFSSAPLDDRNLPDAHLGLYDDVIVFDHVEKKAFLIHWVRLDQYSSVDEAYNDGMKRLETLVSRVHDIDPPKLPAGSIKLYTRLFGPKLEISSMTSDAYTEAVLRAKEHILAGDIFQIVLSQRFERRTFADPFEIYRALRIVNPSPYMTYLQARGCILVASSPEILTHVKKGKITNRPLAGTIRRGKTPKEDLMLEKELLADEKQCAEHIMLVDLGRNDVGKVSKPGSVKVEKLMNIEQYSHVMHISSTVTGELLDDLTSWDALRAALPVGTVSGAPKVKAMELIDQLEVTRRGPYSGGFGGISFSGDMDIALALRTIVFPISTRYDTMYSYKDANKRREWVAHLQAGAGIVADSVPADEQRECENKAAALARAIDLAESSFVDK</sequence>
<evidence type="ECO:0000256" key="1">
    <source>
        <dbReference type="ARBA" id="ARBA00004873"/>
    </source>
</evidence>
<accession>A0A5D2U926</accession>
<proteinExistence type="inferred from homology"/>
<evidence type="ECO:0000313" key="11">
    <source>
        <dbReference type="EMBL" id="TYI73260.1"/>
    </source>
</evidence>
<protein>
    <recommendedName>
        <fullName evidence="4">anthranilate synthase</fullName>
        <ecNumber evidence="4">4.1.3.27</ecNumber>
    </recommendedName>
</protein>
<reference evidence="11 12" key="1">
    <citation type="submission" date="2019-07" db="EMBL/GenBank/DDBJ databases">
        <title>WGS assembly of Gossypium mustelinum.</title>
        <authorList>
            <person name="Chen Z.J."/>
            <person name="Sreedasyam A."/>
            <person name="Ando A."/>
            <person name="Song Q."/>
            <person name="De L."/>
            <person name="Hulse-Kemp A."/>
            <person name="Ding M."/>
            <person name="Ye W."/>
            <person name="Kirkbride R."/>
            <person name="Jenkins J."/>
            <person name="Plott C."/>
            <person name="Lovell J."/>
            <person name="Lin Y.-M."/>
            <person name="Vaughn R."/>
            <person name="Liu B."/>
            <person name="Li W."/>
            <person name="Simpson S."/>
            <person name="Scheffler B."/>
            <person name="Saski C."/>
            <person name="Grover C."/>
            <person name="Hu G."/>
            <person name="Conover J."/>
            <person name="Carlson J."/>
            <person name="Shu S."/>
            <person name="Boston L."/>
            <person name="Williams M."/>
            <person name="Peterson D."/>
            <person name="Mcgee K."/>
            <person name="Jones D."/>
            <person name="Wendel J."/>
            <person name="Stelly D."/>
            <person name="Grimwood J."/>
            <person name="Schmutz J."/>
        </authorList>
    </citation>
    <scope>NUCLEOTIDE SEQUENCE [LARGE SCALE GENOMIC DNA]</scope>
    <source>
        <strain evidence="11">1408120.09</strain>
    </source>
</reference>
<keyword evidence="8" id="KW-0456">Lyase</keyword>
<evidence type="ECO:0000256" key="8">
    <source>
        <dbReference type="ARBA" id="ARBA00023239"/>
    </source>
</evidence>
<dbReference type="PANTHER" id="PTHR11236">
    <property type="entry name" value="AMINOBENZOATE/ANTHRANILATE SYNTHASE"/>
    <property type="match status" value="1"/>
</dbReference>
<feature type="domain" description="Chorismate-utilising enzyme C-terminal" evidence="9">
    <location>
        <begin position="306"/>
        <end position="576"/>
    </location>
</feature>
<dbReference type="EC" id="4.1.3.27" evidence="4"/>
<keyword evidence="6" id="KW-0822">Tryptophan biosynthesis</keyword>
<evidence type="ECO:0000256" key="5">
    <source>
        <dbReference type="ARBA" id="ARBA00022605"/>
    </source>
</evidence>
<dbReference type="InterPro" id="IPR005256">
    <property type="entry name" value="Anth_synth_I_PabB"/>
</dbReference>
<evidence type="ECO:0000259" key="10">
    <source>
        <dbReference type="Pfam" id="PF04715"/>
    </source>
</evidence>
<evidence type="ECO:0000256" key="2">
    <source>
        <dbReference type="ARBA" id="ARBA00009562"/>
    </source>
</evidence>
<dbReference type="AlphaFoldDB" id="A0A5D2U926"/>
<dbReference type="FunFam" id="3.60.120.10:FF:000003">
    <property type="entry name" value="Anthranilate synthase component 1"/>
    <property type="match status" value="1"/>
</dbReference>
<dbReference type="EMBL" id="CM017655">
    <property type="protein sequence ID" value="TYI73260.1"/>
    <property type="molecule type" value="Genomic_DNA"/>
</dbReference>
<dbReference type="Pfam" id="PF00425">
    <property type="entry name" value="Chorismate_bind"/>
    <property type="match status" value="1"/>
</dbReference>
<evidence type="ECO:0000259" key="9">
    <source>
        <dbReference type="Pfam" id="PF00425"/>
    </source>
</evidence>
<dbReference type="InterPro" id="IPR019999">
    <property type="entry name" value="Anth_synth_I-like"/>
</dbReference>
<organism evidence="11 12">
    <name type="scientific">Gossypium mustelinum</name>
    <name type="common">Cotton</name>
    <name type="synonym">Gossypium caicoense</name>
    <dbReference type="NCBI Taxonomy" id="34275"/>
    <lineage>
        <taxon>Eukaryota</taxon>
        <taxon>Viridiplantae</taxon>
        <taxon>Streptophyta</taxon>
        <taxon>Embryophyta</taxon>
        <taxon>Tracheophyta</taxon>
        <taxon>Spermatophyta</taxon>
        <taxon>Magnoliopsida</taxon>
        <taxon>eudicotyledons</taxon>
        <taxon>Gunneridae</taxon>
        <taxon>Pentapetalae</taxon>
        <taxon>rosids</taxon>
        <taxon>malvids</taxon>
        <taxon>Malvales</taxon>
        <taxon>Malvaceae</taxon>
        <taxon>Malvoideae</taxon>
        <taxon>Gossypium</taxon>
    </lineage>
</organism>
<dbReference type="UniPathway" id="UPA00035">
    <property type="reaction ID" value="UER00040"/>
</dbReference>
<evidence type="ECO:0000256" key="4">
    <source>
        <dbReference type="ARBA" id="ARBA00012266"/>
    </source>
</evidence>
<dbReference type="PANTHER" id="PTHR11236:SF9">
    <property type="entry name" value="ANTHRANILATE SYNTHASE COMPONENT 1"/>
    <property type="match status" value="1"/>
</dbReference>
<name>A0A5D2U926_GOSMU</name>
<evidence type="ECO:0000313" key="12">
    <source>
        <dbReference type="Proteomes" id="UP000323597"/>
    </source>
</evidence>
<keyword evidence="12" id="KW-1185">Reference proteome</keyword>
<keyword evidence="5" id="KW-0028">Amino-acid biosynthesis</keyword>
<feature type="domain" description="Anthranilate synthase component I N-terminal" evidence="10">
    <location>
        <begin position="90"/>
        <end position="244"/>
    </location>
</feature>
<dbReference type="GO" id="GO:0004049">
    <property type="term" value="F:anthranilate synthase activity"/>
    <property type="evidence" value="ECO:0007669"/>
    <property type="project" value="UniProtKB-EC"/>
</dbReference>
<dbReference type="InterPro" id="IPR005801">
    <property type="entry name" value="ADC_synthase"/>
</dbReference>
<keyword evidence="7" id="KW-0057">Aromatic amino acid biosynthesis</keyword>
<comment type="subunit">
    <text evidence="3">Heterotetramer consisting of two non-identical subunits: a beta subunit and a large alpha subunit.</text>
</comment>
<gene>
    <name evidence="11" type="ORF">E1A91_D07G118400v1</name>
</gene>
<dbReference type="InterPro" id="IPR006805">
    <property type="entry name" value="Anth_synth_I_N"/>
</dbReference>
<evidence type="ECO:0000256" key="6">
    <source>
        <dbReference type="ARBA" id="ARBA00022822"/>
    </source>
</evidence>
<dbReference type="PRINTS" id="PR00095">
    <property type="entry name" value="ANTSNTHASEI"/>
</dbReference>
<dbReference type="Proteomes" id="UP000323597">
    <property type="component" value="Chromosome D07"/>
</dbReference>
<dbReference type="SUPFAM" id="SSF56322">
    <property type="entry name" value="ADC synthase"/>
    <property type="match status" value="1"/>
</dbReference>
<dbReference type="Pfam" id="PF04715">
    <property type="entry name" value="Anth_synt_I_N"/>
    <property type="match status" value="1"/>
</dbReference>
<evidence type="ECO:0000256" key="3">
    <source>
        <dbReference type="ARBA" id="ARBA00011653"/>
    </source>
</evidence>